<evidence type="ECO:0000256" key="2">
    <source>
        <dbReference type="ARBA" id="ARBA00023015"/>
    </source>
</evidence>
<sequence length="297" mass="32397">MAADLDLYRIFYHVAKYQNFTRAAEVLLSSQPSVTRAMQSLESELGCRLFVRSGRGVQLTAEGQLLYSRIAPAYESIVRAEEEIAGALSLSQGAAYLGTTGMALHCLLLHRLRAFCTAFPGIRLRISDYSTPQAIRALQAGSVDMATITTPAQLPTGLRRTALGDFEEVMVGGPRFAALASGSHTLSQLTQYPLVGLSSDTVTYAFYRDIYAESALDFSPDVQLSTSDLVLPAIAHDLGIGFVPLPIARPALQSGQVVRIPLAQPLPRRQVWLLTDPRRSLSPAARALYRALRQQDF</sequence>
<dbReference type="InterPro" id="IPR036388">
    <property type="entry name" value="WH-like_DNA-bd_sf"/>
</dbReference>
<evidence type="ECO:0000313" key="6">
    <source>
        <dbReference type="EMBL" id="SCJ36010.1"/>
    </source>
</evidence>
<dbReference type="GO" id="GO:0003677">
    <property type="term" value="F:DNA binding"/>
    <property type="evidence" value="ECO:0007669"/>
    <property type="project" value="UniProtKB-KW"/>
</dbReference>
<dbReference type="Pfam" id="PF00126">
    <property type="entry name" value="HTH_1"/>
    <property type="match status" value="1"/>
</dbReference>
<dbReference type="PROSITE" id="PS50931">
    <property type="entry name" value="HTH_LYSR"/>
    <property type="match status" value="1"/>
</dbReference>
<evidence type="ECO:0000256" key="3">
    <source>
        <dbReference type="ARBA" id="ARBA00023125"/>
    </source>
</evidence>
<dbReference type="InterPro" id="IPR000847">
    <property type="entry name" value="LysR_HTH_N"/>
</dbReference>
<dbReference type="GO" id="GO:0003700">
    <property type="term" value="F:DNA-binding transcription factor activity"/>
    <property type="evidence" value="ECO:0007669"/>
    <property type="project" value="InterPro"/>
</dbReference>
<dbReference type="CDD" id="cd05466">
    <property type="entry name" value="PBP2_LTTR_substrate"/>
    <property type="match status" value="1"/>
</dbReference>
<dbReference type="AlphaFoldDB" id="A0A1C6FSY6"/>
<evidence type="ECO:0000256" key="4">
    <source>
        <dbReference type="ARBA" id="ARBA00023163"/>
    </source>
</evidence>
<gene>
    <name evidence="6" type="primary">gltC</name>
    <name evidence="6" type="ORF">SAMEA3545359_00098</name>
</gene>
<proteinExistence type="inferred from homology"/>
<evidence type="ECO:0000256" key="1">
    <source>
        <dbReference type="ARBA" id="ARBA00009437"/>
    </source>
</evidence>
<feature type="domain" description="HTH lysR-type" evidence="5">
    <location>
        <begin position="1"/>
        <end position="60"/>
    </location>
</feature>
<dbReference type="FunFam" id="1.10.10.10:FF:000001">
    <property type="entry name" value="LysR family transcriptional regulator"/>
    <property type="match status" value="1"/>
</dbReference>
<dbReference type="PANTHER" id="PTHR30419">
    <property type="entry name" value="HTH-TYPE TRANSCRIPTIONAL REGULATOR YBHD"/>
    <property type="match status" value="1"/>
</dbReference>
<dbReference type="PRINTS" id="PR00039">
    <property type="entry name" value="HTHLYSR"/>
</dbReference>
<name>A0A1C6FSY6_9FIRM</name>
<dbReference type="Gene3D" id="1.10.10.10">
    <property type="entry name" value="Winged helix-like DNA-binding domain superfamily/Winged helix DNA-binding domain"/>
    <property type="match status" value="1"/>
</dbReference>
<dbReference type="InterPro" id="IPR050950">
    <property type="entry name" value="HTH-type_LysR_regulators"/>
</dbReference>
<organism evidence="6">
    <name type="scientific">uncultured Anaerotruncus sp</name>
    <dbReference type="NCBI Taxonomy" id="905011"/>
    <lineage>
        <taxon>Bacteria</taxon>
        <taxon>Bacillati</taxon>
        <taxon>Bacillota</taxon>
        <taxon>Clostridia</taxon>
        <taxon>Eubacteriales</taxon>
        <taxon>Oscillospiraceae</taxon>
        <taxon>Anaerotruncus</taxon>
        <taxon>environmental samples</taxon>
    </lineage>
</organism>
<dbReference type="InterPro" id="IPR036390">
    <property type="entry name" value="WH_DNA-bd_sf"/>
</dbReference>
<dbReference type="Pfam" id="PF03466">
    <property type="entry name" value="LysR_substrate"/>
    <property type="match status" value="1"/>
</dbReference>
<reference evidence="6" key="1">
    <citation type="submission" date="2015-09" db="EMBL/GenBank/DDBJ databases">
        <authorList>
            <consortium name="Pathogen Informatics"/>
        </authorList>
    </citation>
    <scope>NUCLEOTIDE SEQUENCE</scope>
    <source>
        <strain evidence="6">2789STDY5834896</strain>
    </source>
</reference>
<dbReference type="EMBL" id="FMHG01000001">
    <property type="protein sequence ID" value="SCJ36010.1"/>
    <property type="molecule type" value="Genomic_DNA"/>
</dbReference>
<dbReference type="GO" id="GO:0005829">
    <property type="term" value="C:cytosol"/>
    <property type="evidence" value="ECO:0007669"/>
    <property type="project" value="TreeGrafter"/>
</dbReference>
<keyword evidence="2" id="KW-0805">Transcription regulation</keyword>
<protein>
    <submittedName>
        <fullName evidence="6">HTH-type transcriptional regulator gltC</fullName>
    </submittedName>
</protein>
<dbReference type="SUPFAM" id="SSF53850">
    <property type="entry name" value="Periplasmic binding protein-like II"/>
    <property type="match status" value="1"/>
</dbReference>
<accession>A0A1C6FSY6</accession>
<keyword evidence="4" id="KW-0804">Transcription</keyword>
<comment type="similarity">
    <text evidence="1">Belongs to the LysR transcriptional regulatory family.</text>
</comment>
<dbReference type="Gene3D" id="3.40.190.290">
    <property type="match status" value="1"/>
</dbReference>
<evidence type="ECO:0000259" key="5">
    <source>
        <dbReference type="PROSITE" id="PS50931"/>
    </source>
</evidence>
<keyword evidence="3" id="KW-0238">DNA-binding</keyword>
<dbReference type="SUPFAM" id="SSF46785">
    <property type="entry name" value="Winged helix' DNA-binding domain"/>
    <property type="match status" value="1"/>
</dbReference>
<dbReference type="InterPro" id="IPR005119">
    <property type="entry name" value="LysR_subst-bd"/>
</dbReference>